<dbReference type="STRING" id="1003195.SCATT_13920"/>
<dbReference type="EMBL" id="CP003219">
    <property type="protein sequence ID" value="AEW93763.1"/>
    <property type="molecule type" value="Genomic_DNA"/>
</dbReference>
<evidence type="ECO:0000313" key="1">
    <source>
        <dbReference type="EMBL" id="AEW93763.1"/>
    </source>
</evidence>
<dbReference type="OrthoDB" id="262125at2"/>
<keyword evidence="2" id="KW-1185">Reference proteome</keyword>
<dbReference type="eggNOG" id="COG1506">
    <property type="taxonomic scope" value="Bacteria"/>
</dbReference>
<proteinExistence type="predicted"/>
<protein>
    <submittedName>
        <fullName evidence="1">Uncharacterized protein</fullName>
    </submittedName>
</protein>
<dbReference type="KEGG" id="sct:SCAT_1390"/>
<accession>G8WWA7</accession>
<dbReference type="PATRIC" id="fig|1003195.11.peg.2973"/>
<organism evidence="1 2">
    <name type="scientific">Streptantibioticus cattleyicolor (strain ATCC 35852 / DSM 46488 / JCM 4925 / NBRC 14057 / NRRL 8057)</name>
    <name type="common">Streptomyces cattleya</name>
    <dbReference type="NCBI Taxonomy" id="1003195"/>
    <lineage>
        <taxon>Bacteria</taxon>
        <taxon>Bacillati</taxon>
        <taxon>Actinomycetota</taxon>
        <taxon>Actinomycetes</taxon>
        <taxon>Kitasatosporales</taxon>
        <taxon>Streptomycetaceae</taxon>
        <taxon>Streptantibioticus</taxon>
    </lineage>
</organism>
<dbReference type="Proteomes" id="UP000007842">
    <property type="component" value="Chromosome"/>
</dbReference>
<accession>F8K351</accession>
<sequence>MTACVLADGTGVRAPVVGRRGFTVAAGGGYAACLADAGEGCWYPERWTMDGPEPYAVALPGNQPEEPDAQVVPMADGRVLIRRRVAARHDLALLYPAGPGTGELPLGSLPGPDGVLLPPPPGPGVWALTGTAEATTVWLVDPDDEGGPRARARVPGRCTGGVWLDRAGRLLALDREADGRTKTVVVDLATAEVTPLLQITEDSDDRLLLADPDSGLLLVRSDAPGSERIGWGVLGSRQPVRFPEALRGSPEEDRITPLAAQPGRSLTPGECAVVLAVGDSAVLWRPDARATLPLPTPPGWLPGGVRWSSPDRLRLPYSAPEQPCGVRELGPQELAFPVAPEPGPEPGRSGRRVMPLQQAPLAAVGRGPSWPVDLVRR</sequence>
<dbReference type="SUPFAM" id="SSF82171">
    <property type="entry name" value="DPP6 N-terminal domain-like"/>
    <property type="match status" value="1"/>
</dbReference>
<dbReference type="HOGENOM" id="CLU_024319_1_1_11"/>
<dbReference type="AlphaFoldDB" id="F8K351"/>
<reference evidence="2" key="1">
    <citation type="submission" date="2011-12" db="EMBL/GenBank/DDBJ databases">
        <title>Complete genome sequence of Streptomyces cattleya strain DSM 46488.</title>
        <authorList>
            <person name="Ou H.-Y."/>
            <person name="Li P."/>
            <person name="Zhao C."/>
            <person name="O'Hagan D."/>
            <person name="Deng Z."/>
        </authorList>
    </citation>
    <scope>NUCLEOTIDE SEQUENCE [LARGE SCALE GENOMIC DNA]</scope>
    <source>
        <strain evidence="2">ATCC 35852 / DSM 46488 / JCM 4925 / NBRC 14057 / NRRL 8057</strain>
    </source>
</reference>
<gene>
    <name evidence="1" type="ordered locus">SCATT_13920</name>
</gene>
<evidence type="ECO:0000313" key="2">
    <source>
        <dbReference type="Proteomes" id="UP000007842"/>
    </source>
</evidence>
<dbReference type="RefSeq" id="WP_014142148.1">
    <property type="nucleotide sequence ID" value="NC_016111.1"/>
</dbReference>
<name>F8K351_STREN</name>
<dbReference type="KEGG" id="scy:SCATT_13920"/>